<reference evidence="2 3" key="1">
    <citation type="journal article" date="2024" name="bioRxiv">
        <title>A reference genome for Trichogramma kaykai: A tiny desert-dwelling parasitoid wasp with competing sex-ratio distorters.</title>
        <authorList>
            <person name="Culotta J."/>
            <person name="Lindsey A.R."/>
        </authorList>
    </citation>
    <scope>NUCLEOTIDE SEQUENCE [LARGE SCALE GENOMIC DNA]</scope>
    <source>
        <strain evidence="2 3">KSX58</strain>
    </source>
</reference>
<feature type="compositionally biased region" description="Polar residues" evidence="1">
    <location>
        <begin position="71"/>
        <end position="86"/>
    </location>
</feature>
<feature type="compositionally biased region" description="Basic and acidic residues" evidence="1">
    <location>
        <begin position="89"/>
        <end position="99"/>
    </location>
</feature>
<feature type="compositionally biased region" description="Basic and acidic residues" evidence="1">
    <location>
        <begin position="56"/>
        <end position="67"/>
    </location>
</feature>
<sequence>MWVAFGRSEYRIIPLLLQKWLNGKVRWKVKVNHLATTPISPAGNIVDMQGLLNHGTSDKSDDGKGDSKTSALKNINSKESSESHTAITDPEKKISKNENSENSQEIESLNNDNK</sequence>
<gene>
    <name evidence="2" type="ORF">TKK_017999</name>
</gene>
<organism evidence="2 3">
    <name type="scientific">Trichogramma kaykai</name>
    <dbReference type="NCBI Taxonomy" id="54128"/>
    <lineage>
        <taxon>Eukaryota</taxon>
        <taxon>Metazoa</taxon>
        <taxon>Ecdysozoa</taxon>
        <taxon>Arthropoda</taxon>
        <taxon>Hexapoda</taxon>
        <taxon>Insecta</taxon>
        <taxon>Pterygota</taxon>
        <taxon>Neoptera</taxon>
        <taxon>Endopterygota</taxon>
        <taxon>Hymenoptera</taxon>
        <taxon>Apocrita</taxon>
        <taxon>Proctotrupomorpha</taxon>
        <taxon>Chalcidoidea</taxon>
        <taxon>Trichogrammatidae</taxon>
        <taxon>Trichogramma</taxon>
    </lineage>
</organism>
<dbReference type="AlphaFoldDB" id="A0ABD2W0I9"/>
<keyword evidence="3" id="KW-1185">Reference proteome</keyword>
<feature type="region of interest" description="Disordered" evidence="1">
    <location>
        <begin position="38"/>
        <end position="114"/>
    </location>
</feature>
<proteinExistence type="predicted"/>
<evidence type="ECO:0000313" key="2">
    <source>
        <dbReference type="EMBL" id="KAL3386496.1"/>
    </source>
</evidence>
<evidence type="ECO:0000313" key="3">
    <source>
        <dbReference type="Proteomes" id="UP001627154"/>
    </source>
</evidence>
<accession>A0ABD2W0I9</accession>
<name>A0ABD2W0I9_9HYME</name>
<dbReference type="Proteomes" id="UP001627154">
    <property type="component" value="Unassembled WGS sequence"/>
</dbReference>
<dbReference type="EMBL" id="JBJJXI010000146">
    <property type="protein sequence ID" value="KAL3386496.1"/>
    <property type="molecule type" value="Genomic_DNA"/>
</dbReference>
<protein>
    <submittedName>
        <fullName evidence="2">Uncharacterized protein</fullName>
    </submittedName>
</protein>
<feature type="compositionally biased region" description="Low complexity" evidence="1">
    <location>
        <begin position="100"/>
        <end position="114"/>
    </location>
</feature>
<evidence type="ECO:0000256" key="1">
    <source>
        <dbReference type="SAM" id="MobiDB-lite"/>
    </source>
</evidence>
<comment type="caution">
    <text evidence="2">The sequence shown here is derived from an EMBL/GenBank/DDBJ whole genome shotgun (WGS) entry which is preliminary data.</text>
</comment>